<proteinExistence type="predicted"/>
<dbReference type="RefSeq" id="WP_205489402.1">
    <property type="nucleotide sequence ID" value="NZ_JAFHKI010000023.1"/>
</dbReference>
<name>A0A9X1C188_9PSED</name>
<sequence>MNKVIYSLRFFASIPFYAISILLWAYVVKTVIESTVLVFLVYLTPYSFGQVLGTWIVCIVMAGISVGIWMLGRYVRTSHFKSAPKPTTAELP</sequence>
<feature type="transmembrane region" description="Helical" evidence="1">
    <location>
        <begin position="47"/>
        <end position="71"/>
    </location>
</feature>
<organism evidence="2 3">
    <name type="scientific">Pseudomonas lactucae</name>
    <dbReference type="NCBI Taxonomy" id="2813360"/>
    <lineage>
        <taxon>Bacteria</taxon>
        <taxon>Pseudomonadati</taxon>
        <taxon>Pseudomonadota</taxon>
        <taxon>Gammaproteobacteria</taxon>
        <taxon>Pseudomonadales</taxon>
        <taxon>Pseudomonadaceae</taxon>
        <taxon>Pseudomonas</taxon>
    </lineage>
</organism>
<keyword evidence="1" id="KW-0812">Transmembrane</keyword>
<comment type="caution">
    <text evidence="2">The sequence shown here is derived from an EMBL/GenBank/DDBJ whole genome shotgun (WGS) entry which is preliminary data.</text>
</comment>
<protein>
    <submittedName>
        <fullName evidence="2">Uncharacterized protein</fullName>
    </submittedName>
</protein>
<reference evidence="2 3" key="2">
    <citation type="journal article" date="2023" name="Plant Pathol.">
        <title>Dismantling and reorganizing Pseudomonas marginalis sensu#lato.</title>
        <authorList>
            <person name="Sawada H."/>
            <person name="Fujikawa T."/>
            <person name="Satou M."/>
        </authorList>
    </citation>
    <scope>NUCLEOTIDE SEQUENCE [LARGE SCALE GENOMIC DNA]</scope>
    <source>
        <strain evidence="2 3">MAFF 301381</strain>
    </source>
</reference>
<dbReference type="Proteomes" id="UP001154860">
    <property type="component" value="Unassembled WGS sequence"/>
</dbReference>
<dbReference type="AlphaFoldDB" id="A0A9X1C188"/>
<dbReference type="EMBL" id="JAFHKJ010000001">
    <property type="protein sequence ID" value="MBN2974479.1"/>
    <property type="molecule type" value="Genomic_DNA"/>
</dbReference>
<keyword evidence="1" id="KW-0472">Membrane</keyword>
<gene>
    <name evidence="2" type="ORF">JWR99_00055</name>
</gene>
<reference evidence="2 3" key="1">
    <citation type="journal article" date="2021" name="Int. J. Syst. Evol. Microbiol.">
        <title>Pseudomonas lactucae sp. nov., a pathogen causing bacterial rot of lettuce in Japan.</title>
        <authorList>
            <person name="Sawada H."/>
            <person name="Fujikawa T."/>
            <person name="Satou M."/>
        </authorList>
    </citation>
    <scope>NUCLEOTIDE SEQUENCE [LARGE SCALE GENOMIC DNA]</scope>
    <source>
        <strain evidence="2 3">MAFF 301381</strain>
    </source>
</reference>
<evidence type="ECO:0000313" key="2">
    <source>
        <dbReference type="EMBL" id="MBN2974479.1"/>
    </source>
</evidence>
<evidence type="ECO:0000256" key="1">
    <source>
        <dbReference type="SAM" id="Phobius"/>
    </source>
</evidence>
<feature type="transmembrane region" description="Helical" evidence="1">
    <location>
        <begin position="7"/>
        <end position="27"/>
    </location>
</feature>
<keyword evidence="3" id="KW-1185">Reference proteome</keyword>
<accession>A0A9X1C188</accession>
<evidence type="ECO:0000313" key="3">
    <source>
        <dbReference type="Proteomes" id="UP001154860"/>
    </source>
</evidence>
<keyword evidence="1" id="KW-1133">Transmembrane helix</keyword>